<organism evidence="1 2">
    <name type="scientific">Mesorhizobium metallidurans STM 2683</name>
    <dbReference type="NCBI Taxonomy" id="1297569"/>
    <lineage>
        <taxon>Bacteria</taxon>
        <taxon>Pseudomonadati</taxon>
        <taxon>Pseudomonadota</taxon>
        <taxon>Alphaproteobacteria</taxon>
        <taxon>Hyphomicrobiales</taxon>
        <taxon>Phyllobacteriaceae</taxon>
        <taxon>Mesorhizobium</taxon>
    </lineage>
</organism>
<accession>M5EQW5</accession>
<dbReference type="RefSeq" id="WP_008875627.1">
    <property type="nucleotide sequence ID" value="NZ_CAUM01000101.1"/>
</dbReference>
<name>M5EQW5_9HYPH</name>
<dbReference type="EMBL" id="CAUM01000101">
    <property type="protein sequence ID" value="CCV06707.1"/>
    <property type="molecule type" value="Genomic_DNA"/>
</dbReference>
<gene>
    <name evidence="1" type="ORF">MESS2_350079</name>
</gene>
<proteinExistence type="predicted"/>
<reference evidence="1 2" key="1">
    <citation type="submission" date="2013-02" db="EMBL/GenBank/DDBJ databases">
        <authorList>
            <person name="Genoscope - CEA"/>
        </authorList>
    </citation>
    <scope>NUCLEOTIDE SEQUENCE [LARGE SCALE GENOMIC DNA]</scope>
    <source>
        <strain evidence="1 2">STM 2683</strain>
    </source>
</reference>
<dbReference type="STRING" id="1297569.MESS2_350079"/>
<evidence type="ECO:0000313" key="2">
    <source>
        <dbReference type="Proteomes" id="UP000012062"/>
    </source>
</evidence>
<protein>
    <submittedName>
        <fullName evidence="1">Uncharacterized protein</fullName>
    </submittedName>
</protein>
<sequence length="171" mass="19586">MSESYKNHAGILNKIDLGGGCADFTNLGTNNPKLFNKCGRQKTIKVVNWDKNGNPVATRWFHLEDGRERPVAFPGFQMAISEVREFEDKGDDDGSALISLTKQTHSGYVVWDIENRSPDRWNAISYSAFYGTRKFMDVTYALAPTERINFWGAFEDENPLMYLNWSRLDPY</sequence>
<comment type="caution">
    <text evidence="1">The sequence shown here is derived from an EMBL/GenBank/DDBJ whole genome shotgun (WGS) entry which is preliminary data.</text>
</comment>
<dbReference type="AlphaFoldDB" id="M5EQW5"/>
<keyword evidence="2" id="KW-1185">Reference proteome</keyword>
<evidence type="ECO:0000313" key="1">
    <source>
        <dbReference type="EMBL" id="CCV06707.1"/>
    </source>
</evidence>
<dbReference type="OrthoDB" id="9855907at2"/>
<dbReference type="Proteomes" id="UP000012062">
    <property type="component" value="Unassembled WGS sequence"/>
</dbReference>